<name>A0A6N4E9V5_9GAMM</name>
<evidence type="ECO:0000256" key="1">
    <source>
        <dbReference type="ARBA" id="ARBA00004442"/>
    </source>
</evidence>
<dbReference type="Proteomes" id="UP000250928">
    <property type="component" value="Unassembled WGS sequence"/>
</dbReference>
<reference evidence="7 8" key="1">
    <citation type="submission" date="2018-01" db="EMBL/GenBank/DDBJ databases">
        <title>Novel co-symbiosis in the lucinid bivalve Phacoides pectinatus.</title>
        <authorList>
            <person name="Lim S.J."/>
            <person name="Davis B.G."/>
            <person name="Gill D.E."/>
            <person name="Engel A.S."/>
            <person name="Anderson L.C."/>
            <person name="Campbell B.J."/>
        </authorList>
    </citation>
    <scope>NUCLEOTIDE SEQUENCE [LARGE SCALE GENOMIC DNA]</scope>
    <source>
        <strain evidence="7">N3_P5</strain>
    </source>
</reference>
<evidence type="ECO:0000259" key="6">
    <source>
        <dbReference type="PROSITE" id="PS51123"/>
    </source>
</evidence>
<keyword evidence="2 4" id="KW-0472">Membrane</keyword>
<dbReference type="PANTHER" id="PTHR30329">
    <property type="entry name" value="STATOR ELEMENT OF FLAGELLAR MOTOR COMPLEX"/>
    <property type="match status" value="1"/>
</dbReference>
<dbReference type="CDD" id="cd07185">
    <property type="entry name" value="OmpA_C-like"/>
    <property type="match status" value="1"/>
</dbReference>
<dbReference type="InterPro" id="IPR006664">
    <property type="entry name" value="OMP_bac"/>
</dbReference>
<feature type="compositionally biased region" description="Basic and acidic residues" evidence="5">
    <location>
        <begin position="194"/>
        <end position="215"/>
    </location>
</feature>
<evidence type="ECO:0000256" key="5">
    <source>
        <dbReference type="SAM" id="MobiDB-lite"/>
    </source>
</evidence>
<dbReference type="PROSITE" id="PS51123">
    <property type="entry name" value="OMPA_2"/>
    <property type="match status" value="1"/>
</dbReference>
<sequence>MVMAAAAGVSPLADAAEADYRGEVRLRQQQGMGIGALAGALIGGPPGLVVGLAGGALLGRDSAMDQALGQARQDLEGLRLRLTEESLRQQRLEGELRDSRARRARQLRMLVEGFSINIQFRTATALLEPEYPPRLRQLAATLMALPELRLRIDAHADARGSEPLNNRLSRRRAEAVVGFLRDAGVAPGRMQAHSHGEQRHGYARQDREGMGFDRR</sequence>
<accession>A0A6N4E9V5</accession>
<dbReference type="PANTHER" id="PTHR30329:SF21">
    <property type="entry name" value="LIPOPROTEIN YIAD-RELATED"/>
    <property type="match status" value="1"/>
</dbReference>
<dbReference type="InterPro" id="IPR006665">
    <property type="entry name" value="OmpA-like"/>
</dbReference>
<dbReference type="Pfam" id="PF00691">
    <property type="entry name" value="OmpA"/>
    <property type="match status" value="1"/>
</dbReference>
<dbReference type="Gene3D" id="3.30.1330.60">
    <property type="entry name" value="OmpA-like domain"/>
    <property type="match status" value="1"/>
</dbReference>
<dbReference type="PRINTS" id="PR01021">
    <property type="entry name" value="OMPADOMAIN"/>
</dbReference>
<evidence type="ECO:0000256" key="2">
    <source>
        <dbReference type="ARBA" id="ARBA00023136"/>
    </source>
</evidence>
<protein>
    <recommendedName>
        <fullName evidence="6">OmpA-like domain-containing protein</fullName>
    </recommendedName>
</protein>
<comment type="caution">
    <text evidence="7">The sequence shown here is derived from an EMBL/GenBank/DDBJ whole genome shotgun (WGS) entry which is preliminary data.</text>
</comment>
<dbReference type="InterPro" id="IPR050330">
    <property type="entry name" value="Bact_OuterMem_StrucFunc"/>
</dbReference>
<dbReference type="GO" id="GO:0009279">
    <property type="term" value="C:cell outer membrane"/>
    <property type="evidence" value="ECO:0007669"/>
    <property type="project" value="UniProtKB-SubCell"/>
</dbReference>
<comment type="subcellular location">
    <subcellularLocation>
        <location evidence="1">Cell outer membrane</location>
    </subcellularLocation>
</comment>
<proteinExistence type="predicted"/>
<dbReference type="EMBL" id="PQCO01000025">
    <property type="protein sequence ID" value="PUE05766.1"/>
    <property type="molecule type" value="Genomic_DNA"/>
</dbReference>
<feature type="region of interest" description="Disordered" evidence="5">
    <location>
        <begin position="188"/>
        <end position="215"/>
    </location>
</feature>
<feature type="domain" description="OmpA-like" evidence="6">
    <location>
        <begin position="107"/>
        <end position="215"/>
    </location>
</feature>
<dbReference type="InterPro" id="IPR036737">
    <property type="entry name" value="OmpA-like_sf"/>
</dbReference>
<keyword evidence="3" id="KW-0998">Cell outer membrane</keyword>
<evidence type="ECO:0000256" key="3">
    <source>
        <dbReference type="ARBA" id="ARBA00023237"/>
    </source>
</evidence>
<dbReference type="AlphaFoldDB" id="A0A6N4E9V5"/>
<evidence type="ECO:0000313" key="8">
    <source>
        <dbReference type="Proteomes" id="UP000250928"/>
    </source>
</evidence>
<evidence type="ECO:0000256" key="4">
    <source>
        <dbReference type="PROSITE-ProRule" id="PRU00473"/>
    </source>
</evidence>
<gene>
    <name evidence="7" type="ORF">C3L24_00255</name>
</gene>
<organism evidence="7 8">
    <name type="scientific">Candidatus Sedimenticola endophacoides</name>
    <dbReference type="NCBI Taxonomy" id="2548426"/>
    <lineage>
        <taxon>Bacteria</taxon>
        <taxon>Pseudomonadati</taxon>
        <taxon>Pseudomonadota</taxon>
        <taxon>Gammaproteobacteria</taxon>
        <taxon>Chromatiales</taxon>
        <taxon>Sedimenticolaceae</taxon>
        <taxon>Sedimenticola</taxon>
    </lineage>
</organism>
<dbReference type="SUPFAM" id="SSF103088">
    <property type="entry name" value="OmpA-like"/>
    <property type="match status" value="1"/>
</dbReference>
<evidence type="ECO:0000313" key="7">
    <source>
        <dbReference type="EMBL" id="PUE05766.1"/>
    </source>
</evidence>